<evidence type="ECO:0000256" key="3">
    <source>
        <dbReference type="ARBA" id="ARBA00023163"/>
    </source>
</evidence>
<dbReference type="CDD" id="cd00090">
    <property type="entry name" value="HTH_ARSR"/>
    <property type="match status" value="1"/>
</dbReference>
<evidence type="ECO:0000259" key="4">
    <source>
        <dbReference type="PROSITE" id="PS50987"/>
    </source>
</evidence>
<dbReference type="PATRIC" id="fig|1263870.3.peg.1869"/>
<dbReference type="SMART" id="SM00418">
    <property type="entry name" value="HTH_ARSR"/>
    <property type="match status" value="1"/>
</dbReference>
<dbReference type="InterPro" id="IPR051081">
    <property type="entry name" value="HTH_MetalResp_TranReg"/>
</dbReference>
<protein>
    <submittedName>
        <fullName evidence="5">ArsR family transcriptional regulator</fullName>
    </submittedName>
</protein>
<organism evidence="5 6">
    <name type="scientific">Rhodopirellula sallentina SM41</name>
    <dbReference type="NCBI Taxonomy" id="1263870"/>
    <lineage>
        <taxon>Bacteria</taxon>
        <taxon>Pseudomonadati</taxon>
        <taxon>Planctomycetota</taxon>
        <taxon>Planctomycetia</taxon>
        <taxon>Pirellulales</taxon>
        <taxon>Pirellulaceae</taxon>
        <taxon>Rhodopirellula</taxon>
    </lineage>
</organism>
<name>M5ULB2_9BACT</name>
<dbReference type="InterPro" id="IPR036390">
    <property type="entry name" value="WH_DNA-bd_sf"/>
</dbReference>
<dbReference type="AlphaFoldDB" id="M5ULB2"/>
<evidence type="ECO:0000256" key="2">
    <source>
        <dbReference type="ARBA" id="ARBA00023125"/>
    </source>
</evidence>
<accession>M5ULB2</accession>
<dbReference type="PANTHER" id="PTHR33154:SF15">
    <property type="entry name" value="REGULATORY PROTEIN ARSR"/>
    <property type="match status" value="1"/>
</dbReference>
<dbReference type="GO" id="GO:0003677">
    <property type="term" value="F:DNA binding"/>
    <property type="evidence" value="ECO:0007669"/>
    <property type="project" value="UniProtKB-KW"/>
</dbReference>
<dbReference type="InterPro" id="IPR036388">
    <property type="entry name" value="WH-like_DNA-bd_sf"/>
</dbReference>
<comment type="caution">
    <text evidence="5">The sequence shown here is derived from an EMBL/GenBank/DDBJ whole genome shotgun (WGS) entry which is preliminary data.</text>
</comment>
<dbReference type="InterPro" id="IPR011991">
    <property type="entry name" value="ArsR-like_HTH"/>
</dbReference>
<keyword evidence="3" id="KW-0804">Transcription</keyword>
<dbReference type="EMBL" id="ANOH01000121">
    <property type="protein sequence ID" value="EMI56803.1"/>
    <property type="molecule type" value="Genomic_DNA"/>
</dbReference>
<gene>
    <name evidence="5" type="ORF">RSSM_01746</name>
</gene>
<feature type="domain" description="HTH arsR-type" evidence="4">
    <location>
        <begin position="15"/>
        <end position="110"/>
    </location>
</feature>
<keyword evidence="1" id="KW-0805">Transcription regulation</keyword>
<dbReference type="InterPro" id="IPR001845">
    <property type="entry name" value="HTH_ArsR_DNA-bd_dom"/>
</dbReference>
<dbReference type="Proteomes" id="UP000011885">
    <property type="component" value="Unassembled WGS sequence"/>
</dbReference>
<dbReference type="Gene3D" id="1.10.10.10">
    <property type="entry name" value="Winged helix-like DNA-binding domain superfamily/Winged helix DNA-binding domain"/>
    <property type="match status" value="1"/>
</dbReference>
<evidence type="ECO:0000313" key="5">
    <source>
        <dbReference type="EMBL" id="EMI56803.1"/>
    </source>
</evidence>
<dbReference type="PROSITE" id="PS50987">
    <property type="entry name" value="HTH_ARSR_2"/>
    <property type="match status" value="1"/>
</dbReference>
<reference evidence="5 6" key="1">
    <citation type="journal article" date="2013" name="Mar. Genomics">
        <title>Expression of sulfatases in Rhodopirellula baltica and the diversity of sulfatases in the genus Rhodopirellula.</title>
        <authorList>
            <person name="Wegner C.E."/>
            <person name="Richter-Heitmann T."/>
            <person name="Klindworth A."/>
            <person name="Klockow C."/>
            <person name="Richter M."/>
            <person name="Achstetter T."/>
            <person name="Glockner F.O."/>
            <person name="Harder J."/>
        </authorList>
    </citation>
    <scope>NUCLEOTIDE SEQUENCE [LARGE SCALE GENOMIC DNA]</scope>
    <source>
        <strain evidence="5 6">SM41</strain>
    </source>
</reference>
<keyword evidence="2" id="KW-0238">DNA-binding</keyword>
<keyword evidence="6" id="KW-1185">Reference proteome</keyword>
<dbReference type="GO" id="GO:0003700">
    <property type="term" value="F:DNA-binding transcription factor activity"/>
    <property type="evidence" value="ECO:0007669"/>
    <property type="project" value="InterPro"/>
</dbReference>
<dbReference type="SUPFAM" id="SSF46785">
    <property type="entry name" value="Winged helix' DNA-binding domain"/>
    <property type="match status" value="1"/>
</dbReference>
<evidence type="ECO:0000256" key="1">
    <source>
        <dbReference type="ARBA" id="ARBA00023015"/>
    </source>
</evidence>
<sequence length="117" mass="13247">MTGSDQQMCSSPGFSDEGAAFRRAKLAWVLTDPTRVRILRLLMTIDCASQGELAERLQLTELILTRHLDVLRGASLVVRDADKGTVRYRVDESQINRMKNSANEFSTFLDVFIAKRR</sequence>
<dbReference type="PANTHER" id="PTHR33154">
    <property type="entry name" value="TRANSCRIPTIONAL REGULATOR, ARSR FAMILY"/>
    <property type="match status" value="1"/>
</dbReference>
<evidence type="ECO:0000313" key="6">
    <source>
        <dbReference type="Proteomes" id="UP000011885"/>
    </source>
</evidence>
<proteinExistence type="predicted"/>
<dbReference type="Pfam" id="PF12840">
    <property type="entry name" value="HTH_20"/>
    <property type="match status" value="1"/>
</dbReference>